<dbReference type="GO" id="GO:0019829">
    <property type="term" value="F:ATPase-coupled monoatomic cation transmembrane transporter activity"/>
    <property type="evidence" value="ECO:0007669"/>
    <property type="project" value="InterPro"/>
</dbReference>
<accession>A0A542X860</accession>
<dbReference type="RefSeq" id="WP_211344506.1">
    <property type="nucleotide sequence ID" value="NZ_CAJTBP010000001.1"/>
</dbReference>
<feature type="transmembrane region" description="Helical" evidence="8">
    <location>
        <begin position="308"/>
        <end position="332"/>
    </location>
</feature>
<dbReference type="GO" id="GO:0005886">
    <property type="term" value="C:plasma membrane"/>
    <property type="evidence" value="ECO:0007669"/>
    <property type="project" value="UniProtKB-SubCell"/>
</dbReference>
<dbReference type="InterPro" id="IPR044492">
    <property type="entry name" value="P_typ_ATPase_HD_dom"/>
</dbReference>
<feature type="region of interest" description="Disordered" evidence="9">
    <location>
        <begin position="1"/>
        <end position="23"/>
    </location>
</feature>
<evidence type="ECO:0000256" key="7">
    <source>
        <dbReference type="ARBA" id="ARBA00023136"/>
    </source>
</evidence>
<dbReference type="NCBIfam" id="TIGR01525">
    <property type="entry name" value="ATPase-IB_hvy"/>
    <property type="match status" value="1"/>
</dbReference>
<feature type="transmembrane region" description="Helical" evidence="8">
    <location>
        <begin position="639"/>
        <end position="657"/>
    </location>
</feature>
<keyword evidence="8" id="KW-0067">ATP-binding</keyword>
<dbReference type="SUPFAM" id="SSF56784">
    <property type="entry name" value="HAD-like"/>
    <property type="match status" value="1"/>
</dbReference>
<dbReference type="InterPro" id="IPR036412">
    <property type="entry name" value="HAD-like_sf"/>
</dbReference>
<comment type="similarity">
    <text evidence="2 8">Belongs to the cation transport ATPase (P-type) (TC 3.A.3) family. Type IB subfamily.</text>
</comment>
<dbReference type="InterPro" id="IPR059000">
    <property type="entry name" value="ATPase_P-type_domA"/>
</dbReference>
<evidence type="ECO:0000256" key="8">
    <source>
        <dbReference type="RuleBase" id="RU362081"/>
    </source>
</evidence>
<dbReference type="InterPro" id="IPR023299">
    <property type="entry name" value="ATPase_P-typ_cyto_dom_N"/>
</dbReference>
<dbReference type="SFLD" id="SFLDF00027">
    <property type="entry name" value="p-type_atpase"/>
    <property type="match status" value="1"/>
</dbReference>
<dbReference type="SFLD" id="SFLDG00002">
    <property type="entry name" value="C1.7:_P-type_atpase_like"/>
    <property type="match status" value="1"/>
</dbReference>
<dbReference type="InterPro" id="IPR018303">
    <property type="entry name" value="ATPase_P-typ_P_site"/>
</dbReference>
<dbReference type="PANTHER" id="PTHR48085:SF5">
    <property type="entry name" value="CADMIUM_ZINC-TRANSPORTING ATPASE HMA4-RELATED"/>
    <property type="match status" value="1"/>
</dbReference>
<comment type="subcellular location">
    <subcellularLocation>
        <location evidence="1">Cell membrane</location>
        <topology evidence="1">Multi-pass membrane protein</topology>
    </subcellularLocation>
</comment>
<dbReference type="PRINTS" id="PR00119">
    <property type="entry name" value="CATATPASE"/>
</dbReference>
<sequence>MNATDSTSQTTGPPPGKTDDHDHSHGFLGERAELWFAIASGVTYVVGMLLEYVADAPGPALAAFLATYFFGGFFTLREAIMTVRRGRFEVDFLMLVAAVGAAAIGRFAEGAVLLFLFSLGHALEEVAMAKAKSSIEALAELTPRVARVRRGETVTEVPVEELALGDVAVIRPNERIAADGFVLTGTTSVDQASVTGESVPVDKWPVDDPELAQRVPATVEAASTVYAGTINGPGAIEVVVTRRAEDSTLARVVQLVREADSHKSPTQQFLDRFQIFYVPGVVLFVIGVFLFGTFVLTEPTADSFYRAMVVLVAASPCALAIATPSAVLAGVARAARAGVLVKGGGPLENLGRVQAICFDKTGTLTWGRPRVTDVVAAPGVSEEELRTTAYAVERLSDHPLAAAVVRDLRPEGPAPEATDVQSVTGKGVRAVLDGRSVAIGSPALVGDELPARVREDVQRLQEGGRTIMVVATDDRVLGVLGLMDTQRGESAPVVQSLRDAGVERMVMISGDHQRVADVVGRSVGMDEVRGGLMPEDKVATVGALTQSGTRTAMLGDGVNDAPAMASATVGVAMGTAGSAVALETADVALMSDDLGRVPFAVALARRTSQVIRRNLIFSLAIVAVLVPVTLMGLGIGPAVFVHEGSTIIVVLSALTLLRFRVGREHEGIEHEAAPAK</sequence>
<proteinExistence type="inferred from homology"/>
<evidence type="ECO:0000256" key="9">
    <source>
        <dbReference type="SAM" id="MobiDB-lite"/>
    </source>
</evidence>
<dbReference type="Pfam" id="PF00122">
    <property type="entry name" value="E1-E2_ATPase"/>
    <property type="match status" value="1"/>
</dbReference>
<keyword evidence="12" id="KW-1185">Reference proteome</keyword>
<dbReference type="InterPro" id="IPR023298">
    <property type="entry name" value="ATPase_P-typ_TM_dom_sf"/>
</dbReference>
<dbReference type="GO" id="GO:0005524">
    <property type="term" value="F:ATP binding"/>
    <property type="evidence" value="ECO:0007669"/>
    <property type="project" value="UniProtKB-UniRule"/>
</dbReference>
<evidence type="ECO:0000256" key="1">
    <source>
        <dbReference type="ARBA" id="ARBA00004651"/>
    </source>
</evidence>
<feature type="transmembrane region" description="Helical" evidence="8">
    <location>
        <begin position="60"/>
        <end position="76"/>
    </location>
</feature>
<dbReference type="Gene3D" id="3.40.1110.10">
    <property type="entry name" value="Calcium-transporting ATPase, cytoplasmic domain N"/>
    <property type="match status" value="1"/>
</dbReference>
<keyword evidence="8" id="KW-1003">Cell membrane</keyword>
<dbReference type="Proteomes" id="UP000318336">
    <property type="component" value="Unassembled WGS sequence"/>
</dbReference>
<dbReference type="InterPro" id="IPR051014">
    <property type="entry name" value="Cation_Transport_ATPase_IB"/>
</dbReference>
<gene>
    <name evidence="11" type="ORF">FB554_0137</name>
</gene>
<evidence type="ECO:0000256" key="2">
    <source>
        <dbReference type="ARBA" id="ARBA00006024"/>
    </source>
</evidence>
<reference evidence="11 12" key="1">
    <citation type="submission" date="2019-06" db="EMBL/GenBank/DDBJ databases">
        <title>Sequencing the genomes of 1000 actinobacteria strains.</title>
        <authorList>
            <person name="Klenk H.-P."/>
        </authorList>
    </citation>
    <scope>NUCLEOTIDE SEQUENCE [LARGE SCALE GENOMIC DNA]</scope>
    <source>
        <strain evidence="11 12">DSM 24617</strain>
    </source>
</reference>
<evidence type="ECO:0000313" key="11">
    <source>
        <dbReference type="EMBL" id="TQL32022.1"/>
    </source>
</evidence>
<name>A0A542X860_9MICO</name>
<comment type="caution">
    <text evidence="11">The sequence shown here is derived from an EMBL/GenBank/DDBJ whole genome shotgun (WGS) entry which is preliminary data.</text>
</comment>
<organism evidence="11 12">
    <name type="scientific">Barrientosiimonas humi</name>
    <dbReference type="NCBI Taxonomy" id="999931"/>
    <lineage>
        <taxon>Bacteria</taxon>
        <taxon>Bacillati</taxon>
        <taxon>Actinomycetota</taxon>
        <taxon>Actinomycetes</taxon>
        <taxon>Micrococcales</taxon>
        <taxon>Dermacoccaceae</taxon>
        <taxon>Barrientosiimonas</taxon>
    </lineage>
</organism>
<dbReference type="NCBIfam" id="TIGR01494">
    <property type="entry name" value="ATPase_P-type"/>
    <property type="match status" value="1"/>
</dbReference>
<keyword evidence="7 8" id="KW-0472">Membrane</keyword>
<dbReference type="Pfam" id="PF00702">
    <property type="entry name" value="Hydrolase"/>
    <property type="match status" value="1"/>
</dbReference>
<evidence type="ECO:0000256" key="6">
    <source>
        <dbReference type="ARBA" id="ARBA00022989"/>
    </source>
</evidence>
<dbReference type="PROSITE" id="PS01229">
    <property type="entry name" value="COF_2"/>
    <property type="match status" value="1"/>
</dbReference>
<evidence type="ECO:0000256" key="4">
    <source>
        <dbReference type="ARBA" id="ARBA00022723"/>
    </source>
</evidence>
<keyword evidence="3 8" id="KW-0812">Transmembrane</keyword>
<keyword evidence="4 8" id="KW-0479">Metal-binding</keyword>
<protein>
    <submittedName>
        <fullName evidence="11">Cd2+/Zn2+-exporting ATPase</fullName>
    </submittedName>
</protein>
<dbReference type="PROSITE" id="PS00154">
    <property type="entry name" value="ATPASE_E1_E2"/>
    <property type="match status" value="1"/>
</dbReference>
<feature type="transmembrane region" description="Helical" evidence="8">
    <location>
        <begin position="275"/>
        <end position="296"/>
    </location>
</feature>
<feature type="transmembrane region" description="Helical" evidence="8">
    <location>
        <begin position="615"/>
        <end position="633"/>
    </location>
</feature>
<feature type="transmembrane region" description="Helical" evidence="8">
    <location>
        <begin position="34"/>
        <end position="54"/>
    </location>
</feature>
<dbReference type="InterPro" id="IPR023214">
    <property type="entry name" value="HAD_sf"/>
</dbReference>
<evidence type="ECO:0000313" key="12">
    <source>
        <dbReference type="Proteomes" id="UP000318336"/>
    </source>
</evidence>
<dbReference type="SFLD" id="SFLDS00003">
    <property type="entry name" value="Haloacid_Dehalogenase"/>
    <property type="match status" value="1"/>
</dbReference>
<keyword evidence="6 8" id="KW-1133">Transmembrane helix</keyword>
<keyword evidence="5" id="KW-1278">Translocase</keyword>
<dbReference type="SUPFAM" id="SSF81653">
    <property type="entry name" value="Calcium ATPase, transduction domain A"/>
    <property type="match status" value="1"/>
</dbReference>
<dbReference type="PANTHER" id="PTHR48085">
    <property type="entry name" value="CADMIUM/ZINC-TRANSPORTING ATPASE HMA2-RELATED"/>
    <property type="match status" value="1"/>
</dbReference>
<dbReference type="GO" id="GO:0016887">
    <property type="term" value="F:ATP hydrolysis activity"/>
    <property type="evidence" value="ECO:0007669"/>
    <property type="project" value="InterPro"/>
</dbReference>
<dbReference type="GO" id="GO:0046872">
    <property type="term" value="F:metal ion binding"/>
    <property type="evidence" value="ECO:0007669"/>
    <property type="project" value="UniProtKB-KW"/>
</dbReference>
<feature type="domain" description="P-type ATPase A" evidence="10">
    <location>
        <begin position="140"/>
        <end position="256"/>
    </location>
</feature>
<keyword evidence="8" id="KW-0547">Nucleotide-binding</keyword>
<dbReference type="SUPFAM" id="SSF81665">
    <property type="entry name" value="Calcium ATPase, transmembrane domain M"/>
    <property type="match status" value="1"/>
</dbReference>
<evidence type="ECO:0000259" key="10">
    <source>
        <dbReference type="Pfam" id="PF00122"/>
    </source>
</evidence>
<feature type="compositionally biased region" description="Polar residues" evidence="9">
    <location>
        <begin position="1"/>
        <end position="11"/>
    </location>
</feature>
<dbReference type="Gene3D" id="3.40.50.1000">
    <property type="entry name" value="HAD superfamily/HAD-like"/>
    <property type="match status" value="1"/>
</dbReference>
<dbReference type="InterPro" id="IPR008250">
    <property type="entry name" value="ATPase_P-typ_transduc_dom_A_sf"/>
</dbReference>
<dbReference type="Gene3D" id="2.70.150.10">
    <property type="entry name" value="Calcium-transporting ATPase, cytoplasmic transduction domain A"/>
    <property type="match status" value="1"/>
</dbReference>
<dbReference type="EMBL" id="VFOK01000001">
    <property type="protein sequence ID" value="TQL32022.1"/>
    <property type="molecule type" value="Genomic_DNA"/>
</dbReference>
<dbReference type="InterPro" id="IPR001757">
    <property type="entry name" value="P_typ_ATPase"/>
</dbReference>
<dbReference type="AlphaFoldDB" id="A0A542X860"/>
<dbReference type="InterPro" id="IPR027256">
    <property type="entry name" value="P-typ_ATPase_IB"/>
</dbReference>
<evidence type="ECO:0000256" key="3">
    <source>
        <dbReference type="ARBA" id="ARBA00022692"/>
    </source>
</evidence>
<evidence type="ECO:0000256" key="5">
    <source>
        <dbReference type="ARBA" id="ARBA00022967"/>
    </source>
</evidence>